<organism evidence="1 2">
    <name type="scientific">Aquiluna borgnonia</name>
    <dbReference type="NCBI Taxonomy" id="2499157"/>
    <lineage>
        <taxon>Bacteria</taxon>
        <taxon>Bacillati</taxon>
        <taxon>Actinomycetota</taxon>
        <taxon>Actinomycetes</taxon>
        <taxon>Micrococcales</taxon>
        <taxon>Microbacteriaceae</taxon>
        <taxon>Luna cluster</taxon>
        <taxon>Luna-1 subcluster</taxon>
        <taxon>Aquiluna</taxon>
    </lineage>
</organism>
<dbReference type="RefSeq" id="WP_173492946.1">
    <property type="nucleotide sequence ID" value="NZ_CP054056.1"/>
</dbReference>
<dbReference type="AlphaFoldDB" id="A0A7D4QM12"/>
<gene>
    <name evidence="1" type="ORF">HRU87_00070</name>
</gene>
<dbReference type="Proteomes" id="UP000501003">
    <property type="component" value="Chromosome"/>
</dbReference>
<accession>A0A7D4QM12</accession>
<dbReference type="KEGG" id="aqg:HRU87_00070"/>
<reference evidence="1 2" key="1">
    <citation type="submission" date="2020-05" db="EMBL/GenBank/DDBJ databases">
        <title>Aquirufa sp. strain 15G-AUS-rot a new Aquirufa species.</title>
        <authorList>
            <person name="Pitt A."/>
            <person name="Hahn M.W."/>
        </authorList>
    </citation>
    <scope>NUCLEOTIDE SEQUENCE [LARGE SCALE GENOMIC DNA]</scope>
    <source>
        <strain evidence="1 2">15G-AUS-rot</strain>
    </source>
</reference>
<keyword evidence="2" id="KW-1185">Reference proteome</keyword>
<dbReference type="EMBL" id="CP054056">
    <property type="protein sequence ID" value="QKJ24647.1"/>
    <property type="molecule type" value="Genomic_DNA"/>
</dbReference>
<evidence type="ECO:0000313" key="1">
    <source>
        <dbReference type="EMBL" id="QKJ24647.1"/>
    </source>
</evidence>
<name>A0A7D4QM12_9MICO</name>
<evidence type="ECO:0000313" key="2">
    <source>
        <dbReference type="Proteomes" id="UP000501003"/>
    </source>
</evidence>
<sequence>MYEAVVQTVGGVFRATTPDPLCIAITEDGVDGIVDFIHLHPNETAAATAANLPITLRWWVHENIRGVEIMSAYLNLRS</sequence>
<protein>
    <submittedName>
        <fullName evidence="1">Uncharacterized protein</fullName>
    </submittedName>
</protein>
<proteinExistence type="predicted"/>